<dbReference type="Pfam" id="PF25768">
    <property type="entry name" value="TPR_IFT121"/>
    <property type="match status" value="1"/>
</dbReference>
<keyword evidence="7" id="KW-0206">Cytoskeleton</keyword>
<feature type="domain" description="IFT80/172/WDR35 TPR" evidence="10">
    <location>
        <begin position="633"/>
        <end position="727"/>
    </location>
</feature>
<dbReference type="InterPro" id="IPR056170">
    <property type="entry name" value="Znf_IFT121-like"/>
</dbReference>
<evidence type="ECO:0000256" key="8">
    <source>
        <dbReference type="ARBA" id="ARBA00023273"/>
    </source>
</evidence>
<dbReference type="GO" id="GO:0030991">
    <property type="term" value="C:intraciliary transport particle A"/>
    <property type="evidence" value="ECO:0007669"/>
    <property type="project" value="TreeGrafter"/>
</dbReference>
<evidence type="ECO:0000313" key="16">
    <source>
        <dbReference type="Proteomes" id="UP000274756"/>
    </source>
</evidence>
<evidence type="ECO:0000259" key="11">
    <source>
        <dbReference type="Pfam" id="PF23390"/>
    </source>
</evidence>
<feature type="domain" description="IFT121-like TPR repeats" evidence="13">
    <location>
        <begin position="959"/>
        <end position="1006"/>
    </location>
</feature>
<dbReference type="Gene3D" id="1.25.40.470">
    <property type="match status" value="1"/>
</dbReference>
<dbReference type="InterPro" id="IPR057979">
    <property type="entry name" value="TPR_IFT121"/>
</dbReference>
<evidence type="ECO:0000256" key="6">
    <source>
        <dbReference type="ARBA" id="ARBA00023069"/>
    </source>
</evidence>
<dbReference type="InterPro" id="IPR056159">
    <property type="entry name" value="Beta-prop_IFT121_TULP_N"/>
</dbReference>
<evidence type="ECO:0000313" key="17">
    <source>
        <dbReference type="WBParaSite" id="DME_0000500301-mRNA-1"/>
    </source>
</evidence>
<comment type="subcellular location">
    <subcellularLocation>
        <location evidence="1">Cytoplasm</location>
        <location evidence="1">Cytoskeleton</location>
        <location evidence="1">Cilium basal body</location>
    </subcellularLocation>
</comment>
<keyword evidence="3" id="KW-0853">WD repeat</keyword>
<dbReference type="InterPro" id="IPR015943">
    <property type="entry name" value="WD40/YVTN_repeat-like_dom_sf"/>
</dbReference>
<evidence type="ECO:0000259" key="13">
    <source>
        <dbReference type="Pfam" id="PF25768"/>
    </source>
</evidence>
<evidence type="ECO:0000313" key="15">
    <source>
        <dbReference type="Proteomes" id="UP000038040"/>
    </source>
</evidence>
<dbReference type="WBParaSite" id="DME_0000500301-mRNA-1">
    <property type="protein sequence ID" value="DME_0000500301-mRNA-1"/>
    <property type="gene ID" value="DME_0000500301"/>
</dbReference>
<proteinExistence type="predicted"/>
<evidence type="ECO:0000256" key="2">
    <source>
        <dbReference type="ARBA" id="ARBA00022490"/>
    </source>
</evidence>
<dbReference type="Gene3D" id="2.130.10.10">
    <property type="entry name" value="YVTN repeat-like/Quinoprotein amine dehydrogenase"/>
    <property type="match status" value="1"/>
</dbReference>
<sequence>MQSLGYIAAGGTDGTLKLLKLADTQQRGPTGPATHLAINQNLDGHSGIVYIAKWNEIYQKLTTSDSNGLIIVWLTRHDSWYEEMINNRNKSIVIDMVWSHNGTKIVIAYEDGQIIVGSVSGNRLWSKDISGNIAAWSANSSLLLFGMSDGEVHVYDGTGLFIQKVHMVCLEEVELETALSKDLRRDTIVSMEWLSSAMTSKLVDERICDQTGISTSSETVPSLCENISENKPRLHIAYKHGVIQLMRNENDTNPIVVKLPNMMINKARWNPSGDLLAICGIQTDLNCDKCVVHFISAYGESQNVLQIPGETITDLSWEAGGLRICMAADSHLFFANIRPNYKWTYCGQTIVYSYEKDGKEDNYVAFFETKLEETYKKYVGHLIGIGSYDEHCVIVNSKLINLEAKYVTMNASFILVASNNAFMVTRYVIPSSSLRDKQASASSNDELVYNVDEARSSDPRIKSLCRESGIVQRYSLPQIVLLGAFSIGLHAKKIELNCNGTRLAALSSSGLKLFELTENKIVSGNFERKDIWNFKWDSDKDDSIAVLEKSRLYVVRNAETEESTINNGYIGSFRNLTIRTILLDEIMKNPETPHKSCIVDVEIKSLRDAKNLLEKMKIQEAAAYIEKKNHPKLWALLAEVALNQLNLETAEHAFVMLKDYGGIQFIKRIKAIQNDDFKRAEIAIFYGKVEEAEKIYMENDRRDLAIAAHQKLNNWFRIMEIVQRRTEPGDDELLKKAWNHVGDYYAERQNWSKASKYFENCENYEKLAQCHLMNEDYDGLEFLAKLLPDEHNLLMCGKVNDALDICVQLNQWDYAVQLSKIHHLRDIDSLLGKYAEQFAGSNERTLAVVQLYRRAGRFLDAARTIFNIANDERSKQAQPLRLKKLYVLGALLVEEYHEQSKAEITKEIKNGSKAEISLKGLLEDDKKLSMADTSLIDNAWRGAEAYHFYMLAQRQLFSALTSCMARQFAVCSRAFIKLESLINISSQEREAYSKLALNIFIKYSPVNTHVTKVECTGCNELIPDFCQVCPSCDTKFPICIVTGRPLLDFQFWLCPTCKHRAYEQEIMSFRFCPLCHADI</sequence>
<dbReference type="Pfam" id="PF24797">
    <property type="entry name" value="Beta-prop_WDR35_TULP_N"/>
    <property type="match status" value="1"/>
</dbReference>
<dbReference type="Proteomes" id="UP000274756">
    <property type="component" value="Unassembled WGS sequence"/>
</dbReference>
<feature type="domain" description="IFT121 second beta-propeller" evidence="11">
    <location>
        <begin position="343"/>
        <end position="396"/>
    </location>
</feature>
<dbReference type="InterPro" id="IPR056158">
    <property type="entry name" value="Beta-prop_IFT121_2nd"/>
</dbReference>
<feature type="domain" description="IFT121/TULP4 N-terminal" evidence="12">
    <location>
        <begin position="3"/>
        <end position="338"/>
    </location>
</feature>
<evidence type="ECO:0000256" key="1">
    <source>
        <dbReference type="ARBA" id="ARBA00004120"/>
    </source>
</evidence>
<reference evidence="14 16" key="2">
    <citation type="submission" date="2018-11" db="EMBL/GenBank/DDBJ databases">
        <authorList>
            <consortium name="Pathogen Informatics"/>
        </authorList>
    </citation>
    <scope>NUCLEOTIDE SEQUENCE [LARGE SCALE GENOMIC DNA]</scope>
</reference>
<evidence type="ECO:0000256" key="7">
    <source>
        <dbReference type="ARBA" id="ARBA00023212"/>
    </source>
</evidence>
<keyword evidence="2" id="KW-0963">Cytoplasm</keyword>
<dbReference type="GO" id="GO:0035721">
    <property type="term" value="P:intraciliary retrograde transport"/>
    <property type="evidence" value="ECO:0007669"/>
    <property type="project" value="TreeGrafter"/>
</dbReference>
<keyword evidence="6" id="KW-0969">Cilium</keyword>
<dbReference type="Pfam" id="PF23387">
    <property type="entry name" value="TPR_IFT80_172"/>
    <property type="match status" value="1"/>
</dbReference>
<dbReference type="EMBL" id="UYYG01001172">
    <property type="protein sequence ID" value="VDN58829.1"/>
    <property type="molecule type" value="Genomic_DNA"/>
</dbReference>
<dbReference type="InterPro" id="IPR039857">
    <property type="entry name" value="Ift122/121"/>
</dbReference>
<dbReference type="Proteomes" id="UP000038040">
    <property type="component" value="Unplaced"/>
</dbReference>
<evidence type="ECO:0000259" key="10">
    <source>
        <dbReference type="Pfam" id="PF23387"/>
    </source>
</evidence>
<dbReference type="InterPro" id="IPR057361">
    <property type="entry name" value="TPR_WDR35"/>
</dbReference>
<keyword evidence="8" id="KW-0966">Cell projection</keyword>
<dbReference type="Pfam" id="PF25170">
    <property type="entry name" value="TPR_WDR35"/>
    <property type="match status" value="1"/>
</dbReference>
<keyword evidence="4" id="KW-0677">Repeat</keyword>
<protein>
    <submittedName>
        <fullName evidence="17">ANAPC4_WD40 domain-containing protein</fullName>
    </submittedName>
</protein>
<accession>A0A0N4UCK6</accession>
<organism evidence="15 17">
    <name type="scientific">Dracunculus medinensis</name>
    <name type="common">Guinea worm</name>
    <dbReference type="NCBI Taxonomy" id="318479"/>
    <lineage>
        <taxon>Eukaryota</taxon>
        <taxon>Metazoa</taxon>
        <taxon>Ecdysozoa</taxon>
        <taxon>Nematoda</taxon>
        <taxon>Chromadorea</taxon>
        <taxon>Rhabditida</taxon>
        <taxon>Spirurina</taxon>
        <taxon>Dracunculoidea</taxon>
        <taxon>Dracunculidae</taxon>
        <taxon>Dracunculus</taxon>
    </lineage>
</organism>
<feature type="domain" description="IFT121-like zinc finger" evidence="9">
    <location>
        <begin position="1037"/>
        <end position="1078"/>
    </location>
</feature>
<evidence type="ECO:0000256" key="3">
    <source>
        <dbReference type="ARBA" id="ARBA00022574"/>
    </source>
</evidence>
<dbReference type="InterPro" id="IPR036322">
    <property type="entry name" value="WD40_repeat_dom_sf"/>
</dbReference>
<dbReference type="Pfam" id="PF23145">
    <property type="entry name" value="Zf_2nd_IFT121"/>
    <property type="match status" value="1"/>
</dbReference>
<dbReference type="GO" id="GO:1905515">
    <property type="term" value="P:non-motile cilium assembly"/>
    <property type="evidence" value="ECO:0007669"/>
    <property type="project" value="TreeGrafter"/>
</dbReference>
<dbReference type="Pfam" id="PF23390">
    <property type="entry name" value="Beta-prop_WDR35_2nd"/>
    <property type="match status" value="2"/>
</dbReference>
<keyword evidence="5" id="KW-0970">Cilium biogenesis/degradation</keyword>
<gene>
    <name evidence="14" type="ORF">DME_LOCUS8802</name>
</gene>
<dbReference type="SUPFAM" id="SSF50978">
    <property type="entry name" value="WD40 repeat-like"/>
    <property type="match status" value="1"/>
</dbReference>
<evidence type="ECO:0000259" key="9">
    <source>
        <dbReference type="Pfam" id="PF23145"/>
    </source>
</evidence>
<feature type="domain" description="IFT121 second beta-propeller" evidence="11">
    <location>
        <begin position="464"/>
        <end position="602"/>
    </location>
</feature>
<reference evidence="17" key="1">
    <citation type="submission" date="2016-04" db="UniProtKB">
        <authorList>
            <consortium name="WormBaseParasite"/>
        </authorList>
    </citation>
    <scope>IDENTIFICATION</scope>
</reference>
<dbReference type="PANTHER" id="PTHR12764:SF5">
    <property type="entry name" value="LD29485P"/>
    <property type="match status" value="1"/>
</dbReference>
<name>A0A0N4UCK6_DRAME</name>
<keyword evidence="16" id="KW-1185">Reference proteome</keyword>
<evidence type="ECO:0000256" key="4">
    <source>
        <dbReference type="ARBA" id="ARBA00022737"/>
    </source>
</evidence>
<evidence type="ECO:0000259" key="12">
    <source>
        <dbReference type="Pfam" id="PF24797"/>
    </source>
</evidence>
<dbReference type="OrthoDB" id="10260567at2759"/>
<dbReference type="AlphaFoldDB" id="A0A0N4UCK6"/>
<evidence type="ECO:0000256" key="5">
    <source>
        <dbReference type="ARBA" id="ARBA00022794"/>
    </source>
</evidence>
<evidence type="ECO:0000313" key="14">
    <source>
        <dbReference type="EMBL" id="VDN58829.1"/>
    </source>
</evidence>
<dbReference type="PANTHER" id="PTHR12764">
    <property type="entry name" value="WD REPEAT DOMAIN-RELATED"/>
    <property type="match status" value="1"/>
</dbReference>
<dbReference type="InterPro" id="IPR056157">
    <property type="entry name" value="TPR_IFT80_172_dom"/>
</dbReference>
<dbReference type="GO" id="GO:0061512">
    <property type="term" value="P:protein localization to cilium"/>
    <property type="evidence" value="ECO:0007669"/>
    <property type="project" value="TreeGrafter"/>
</dbReference>
<dbReference type="GO" id="GO:0097730">
    <property type="term" value="C:non-motile cilium"/>
    <property type="evidence" value="ECO:0007669"/>
    <property type="project" value="TreeGrafter"/>
</dbReference>
<dbReference type="STRING" id="318479.A0A0N4UCK6"/>